<dbReference type="RefSeq" id="WP_119348250.1">
    <property type="nucleotide sequence ID" value="NZ_QWET01000001.1"/>
</dbReference>
<evidence type="ECO:0000313" key="2">
    <source>
        <dbReference type="EMBL" id="RIH67226.1"/>
    </source>
</evidence>
<reference evidence="2 3" key="1">
    <citation type="journal article" date="2015" name="Int. J. Syst. Evol. Microbiol.">
        <title>Mariniphaga sediminis sp. nov., isolated from coastal sediment.</title>
        <authorList>
            <person name="Wang F.Q."/>
            <person name="Shen Q.Y."/>
            <person name="Chen G.J."/>
            <person name="Du Z.J."/>
        </authorList>
    </citation>
    <scope>NUCLEOTIDE SEQUENCE [LARGE SCALE GENOMIC DNA]</scope>
    <source>
        <strain evidence="2 3">SY21</strain>
    </source>
</reference>
<feature type="signal peptide" evidence="1">
    <location>
        <begin position="1"/>
        <end position="20"/>
    </location>
</feature>
<name>A0A399D6Y0_9BACT</name>
<sequence length="291" mass="31916">MKASKTFLFICLFVSTILLKAQTNADTSLVRIETRDGNEYVGRITKEDTDKIILSTQRLGEISILKTDIKSQKNIQSQQIKDGKVWFPNPQASRYFWSPNGYGLKKGEGYYQNIWVLWNQFAYGITDNFSIGGAVVPLFLFGGGPTPVFISPKISFPVEKEKFNLGAGALIGTVLGETEGTFGLAYGISTFGPPDRNISIGLGYGFADGEWASSPIVNISGMFRLSPRWYFISENYYIGVSEDGGGIISGGARWIIKRAALDFGLFVPFGSGIDFVGIPWLGFSIPFGNSQ</sequence>
<organism evidence="2 3">
    <name type="scientific">Mariniphaga sediminis</name>
    <dbReference type="NCBI Taxonomy" id="1628158"/>
    <lineage>
        <taxon>Bacteria</taxon>
        <taxon>Pseudomonadati</taxon>
        <taxon>Bacteroidota</taxon>
        <taxon>Bacteroidia</taxon>
        <taxon>Marinilabiliales</taxon>
        <taxon>Prolixibacteraceae</taxon>
        <taxon>Mariniphaga</taxon>
    </lineage>
</organism>
<dbReference type="Proteomes" id="UP000266441">
    <property type="component" value="Unassembled WGS sequence"/>
</dbReference>
<gene>
    <name evidence="2" type="ORF">D1164_02030</name>
</gene>
<accession>A0A399D6Y0</accession>
<dbReference type="EMBL" id="QWET01000001">
    <property type="protein sequence ID" value="RIH67226.1"/>
    <property type="molecule type" value="Genomic_DNA"/>
</dbReference>
<feature type="chain" id="PRO_5017375795" evidence="1">
    <location>
        <begin position="21"/>
        <end position="291"/>
    </location>
</feature>
<dbReference type="AlphaFoldDB" id="A0A399D6Y0"/>
<proteinExistence type="predicted"/>
<protein>
    <submittedName>
        <fullName evidence="2">Uncharacterized protein</fullName>
    </submittedName>
</protein>
<evidence type="ECO:0000313" key="3">
    <source>
        <dbReference type="Proteomes" id="UP000266441"/>
    </source>
</evidence>
<evidence type="ECO:0000256" key="1">
    <source>
        <dbReference type="SAM" id="SignalP"/>
    </source>
</evidence>
<comment type="caution">
    <text evidence="2">The sequence shown here is derived from an EMBL/GenBank/DDBJ whole genome shotgun (WGS) entry which is preliminary data.</text>
</comment>
<dbReference type="OrthoDB" id="1116368at2"/>
<keyword evidence="3" id="KW-1185">Reference proteome</keyword>
<keyword evidence="1" id="KW-0732">Signal</keyword>